<dbReference type="Gene3D" id="3.30.565.10">
    <property type="entry name" value="Histidine kinase-like ATPase, C-terminal domain"/>
    <property type="match status" value="1"/>
</dbReference>
<evidence type="ECO:0000259" key="14">
    <source>
        <dbReference type="PROSITE" id="PS50885"/>
    </source>
</evidence>
<reference evidence="15" key="1">
    <citation type="submission" date="2024-05" db="EMBL/GenBank/DDBJ databases">
        <title>Genome sequencing of novel strain.</title>
        <authorList>
            <person name="Ganbat D."/>
            <person name="Ganbat S."/>
            <person name="Lee S.-J."/>
        </authorList>
    </citation>
    <scope>NUCLEOTIDE SEQUENCE</scope>
    <source>
        <strain evidence="15">SMD15-11</strain>
    </source>
</reference>
<feature type="region of interest" description="Disordered" evidence="11">
    <location>
        <begin position="453"/>
        <end position="475"/>
    </location>
</feature>
<evidence type="ECO:0000256" key="11">
    <source>
        <dbReference type="SAM" id="MobiDB-lite"/>
    </source>
</evidence>
<dbReference type="PANTHER" id="PTHR45436">
    <property type="entry name" value="SENSOR HISTIDINE KINASE YKOH"/>
    <property type="match status" value="1"/>
</dbReference>
<dbReference type="SMART" id="SM00304">
    <property type="entry name" value="HAMP"/>
    <property type="match status" value="1"/>
</dbReference>
<feature type="domain" description="HAMP" evidence="14">
    <location>
        <begin position="184"/>
        <end position="237"/>
    </location>
</feature>
<dbReference type="InterPro" id="IPR036097">
    <property type="entry name" value="HisK_dim/P_sf"/>
</dbReference>
<keyword evidence="6 12" id="KW-0812">Transmembrane</keyword>
<dbReference type="Pfam" id="PF00672">
    <property type="entry name" value="HAMP"/>
    <property type="match status" value="1"/>
</dbReference>
<evidence type="ECO:0000256" key="9">
    <source>
        <dbReference type="ARBA" id="ARBA00023012"/>
    </source>
</evidence>
<dbReference type="EC" id="2.7.13.3" evidence="3"/>
<dbReference type="Pfam" id="PF00512">
    <property type="entry name" value="HisKA"/>
    <property type="match status" value="1"/>
</dbReference>
<feature type="transmembrane region" description="Helical" evidence="12">
    <location>
        <begin position="164"/>
        <end position="183"/>
    </location>
</feature>
<evidence type="ECO:0000256" key="2">
    <source>
        <dbReference type="ARBA" id="ARBA00004370"/>
    </source>
</evidence>
<evidence type="ECO:0000256" key="8">
    <source>
        <dbReference type="ARBA" id="ARBA00022989"/>
    </source>
</evidence>
<feature type="domain" description="Histidine kinase" evidence="13">
    <location>
        <begin position="245"/>
        <end position="456"/>
    </location>
</feature>
<evidence type="ECO:0000256" key="5">
    <source>
        <dbReference type="ARBA" id="ARBA00022679"/>
    </source>
</evidence>
<keyword evidence="8 12" id="KW-1133">Transmembrane helix</keyword>
<dbReference type="RefSeq" id="WP_369600801.1">
    <property type="nucleotide sequence ID" value="NZ_CP154858.1"/>
</dbReference>
<dbReference type="KEGG" id="tcd:AAIA72_13335"/>
<evidence type="ECO:0000259" key="13">
    <source>
        <dbReference type="PROSITE" id="PS50109"/>
    </source>
</evidence>
<gene>
    <name evidence="15" type="ORF">AAIA72_13335</name>
</gene>
<dbReference type="InterPro" id="IPR036890">
    <property type="entry name" value="HATPase_C_sf"/>
</dbReference>
<comment type="catalytic activity">
    <reaction evidence="1">
        <text>ATP + protein L-histidine = ADP + protein N-phospho-L-histidine.</text>
        <dbReference type="EC" id="2.7.13.3"/>
    </reaction>
</comment>
<dbReference type="EMBL" id="CP154858">
    <property type="protein sequence ID" value="XDT71777.1"/>
    <property type="molecule type" value="Genomic_DNA"/>
</dbReference>
<dbReference type="CDD" id="cd06225">
    <property type="entry name" value="HAMP"/>
    <property type="match status" value="1"/>
</dbReference>
<dbReference type="SUPFAM" id="SSF158472">
    <property type="entry name" value="HAMP domain-like"/>
    <property type="match status" value="1"/>
</dbReference>
<dbReference type="SMART" id="SM00388">
    <property type="entry name" value="HisKA"/>
    <property type="match status" value="1"/>
</dbReference>
<protein>
    <recommendedName>
        <fullName evidence="3">histidine kinase</fullName>
        <ecNumber evidence="3">2.7.13.3</ecNumber>
    </recommendedName>
</protein>
<evidence type="ECO:0000256" key="1">
    <source>
        <dbReference type="ARBA" id="ARBA00000085"/>
    </source>
</evidence>
<evidence type="ECO:0000256" key="4">
    <source>
        <dbReference type="ARBA" id="ARBA00022553"/>
    </source>
</evidence>
<dbReference type="PANTHER" id="PTHR45436:SF8">
    <property type="entry name" value="HISTIDINE KINASE"/>
    <property type="match status" value="1"/>
</dbReference>
<dbReference type="GO" id="GO:0005886">
    <property type="term" value="C:plasma membrane"/>
    <property type="evidence" value="ECO:0007669"/>
    <property type="project" value="TreeGrafter"/>
</dbReference>
<evidence type="ECO:0000256" key="10">
    <source>
        <dbReference type="ARBA" id="ARBA00023136"/>
    </source>
</evidence>
<feature type="transmembrane region" description="Helical" evidence="12">
    <location>
        <begin position="12"/>
        <end position="35"/>
    </location>
</feature>
<keyword evidence="10 12" id="KW-0472">Membrane</keyword>
<dbReference type="InterPro" id="IPR003660">
    <property type="entry name" value="HAMP_dom"/>
</dbReference>
<dbReference type="InterPro" id="IPR004358">
    <property type="entry name" value="Sig_transdc_His_kin-like_C"/>
</dbReference>
<dbReference type="SUPFAM" id="SSF55874">
    <property type="entry name" value="ATPase domain of HSP90 chaperone/DNA topoisomerase II/histidine kinase"/>
    <property type="match status" value="1"/>
</dbReference>
<comment type="subcellular location">
    <subcellularLocation>
        <location evidence="2">Membrane</location>
    </subcellularLocation>
</comment>
<dbReference type="PRINTS" id="PR00344">
    <property type="entry name" value="BCTRLSENSOR"/>
</dbReference>
<dbReference type="InterPro" id="IPR003661">
    <property type="entry name" value="HisK_dim/P_dom"/>
</dbReference>
<organism evidence="15">
    <name type="scientific">Thermohahella caldifontis</name>
    <dbReference type="NCBI Taxonomy" id="3142973"/>
    <lineage>
        <taxon>Bacteria</taxon>
        <taxon>Pseudomonadati</taxon>
        <taxon>Pseudomonadota</taxon>
        <taxon>Gammaproteobacteria</taxon>
        <taxon>Oceanospirillales</taxon>
        <taxon>Hahellaceae</taxon>
        <taxon>Thermohahella</taxon>
    </lineage>
</organism>
<dbReference type="SUPFAM" id="SSF47384">
    <property type="entry name" value="Homodimeric domain of signal transducing histidine kinase"/>
    <property type="match status" value="1"/>
</dbReference>
<evidence type="ECO:0000256" key="6">
    <source>
        <dbReference type="ARBA" id="ARBA00022692"/>
    </source>
</evidence>
<dbReference type="Pfam" id="PF02518">
    <property type="entry name" value="HATPase_c"/>
    <property type="match status" value="1"/>
</dbReference>
<keyword evidence="5" id="KW-0808">Transferase</keyword>
<dbReference type="InterPro" id="IPR050428">
    <property type="entry name" value="TCS_sensor_his_kinase"/>
</dbReference>
<name>A0AB39UV27_9GAMM</name>
<proteinExistence type="predicted"/>
<keyword evidence="7 15" id="KW-0418">Kinase</keyword>
<dbReference type="SMART" id="SM00387">
    <property type="entry name" value="HATPase_c"/>
    <property type="match status" value="1"/>
</dbReference>
<evidence type="ECO:0000256" key="7">
    <source>
        <dbReference type="ARBA" id="ARBA00022777"/>
    </source>
</evidence>
<keyword evidence="9" id="KW-0902">Two-component regulatory system</keyword>
<dbReference type="PROSITE" id="PS50109">
    <property type="entry name" value="HIS_KIN"/>
    <property type="match status" value="1"/>
</dbReference>
<dbReference type="InterPro" id="IPR005467">
    <property type="entry name" value="His_kinase_dom"/>
</dbReference>
<evidence type="ECO:0000256" key="3">
    <source>
        <dbReference type="ARBA" id="ARBA00012438"/>
    </source>
</evidence>
<keyword evidence="4" id="KW-0597">Phosphoprotein</keyword>
<evidence type="ECO:0000313" key="15">
    <source>
        <dbReference type="EMBL" id="XDT71777.1"/>
    </source>
</evidence>
<dbReference type="PROSITE" id="PS50885">
    <property type="entry name" value="HAMP"/>
    <property type="match status" value="1"/>
</dbReference>
<evidence type="ECO:0000256" key="12">
    <source>
        <dbReference type="SAM" id="Phobius"/>
    </source>
</evidence>
<dbReference type="InterPro" id="IPR003594">
    <property type="entry name" value="HATPase_dom"/>
</dbReference>
<dbReference type="CDD" id="cd00082">
    <property type="entry name" value="HisKA"/>
    <property type="match status" value="1"/>
</dbReference>
<sequence length="475" mass="52854">MKRPKLLASSTFQLTLVYIVLFGASVMLLMGYLYWATIGFMSDQIDATVEAEIKGLAEQYRRQGIGGLISVINERVLRNPKGEALYLLVNRDGFPLAGNLEQWPSAVEDGDGWISFYLTGAPLGSELPHVARARVINVQGHYQLLVGRDIYNLLAVRALIERSLVWGVGITVALALLGGAFMARSVRRRLEVINQTTRRIRSGDLSLRIPRTHSGDEFDELAEHLNKMLDQLEQLMEGIRHVTHNIAHDLRTPLTRLRNRLEFLSREPASEQVREQIGEIIEEADQLLNTFNALLRISRIESGGYASQFERVELGPLLSDCAELYEALAAEKHQTLVLDLQSGIYVMADRDLLFQAVVNLLDNAIKYSPEGGSIGLQLRGFKNAIISVWDQGEGIPESERSKVTERFYRIDKDRSTPGNGLGLSMVKAVVEMHGGTLELKDNDPGLRVNIILPRAEESGRPNGRGETPALPPTQA</sequence>
<dbReference type="GO" id="GO:0000155">
    <property type="term" value="F:phosphorelay sensor kinase activity"/>
    <property type="evidence" value="ECO:0007669"/>
    <property type="project" value="InterPro"/>
</dbReference>
<accession>A0AB39UV27</accession>
<dbReference type="AlphaFoldDB" id="A0AB39UV27"/>
<dbReference type="Gene3D" id="6.10.340.10">
    <property type="match status" value="1"/>
</dbReference>
<dbReference type="Gene3D" id="1.10.287.130">
    <property type="match status" value="1"/>
</dbReference>